<dbReference type="PROSITE" id="PS00943">
    <property type="entry name" value="UBIA"/>
    <property type="match status" value="1"/>
</dbReference>
<evidence type="ECO:0000256" key="5">
    <source>
        <dbReference type="ARBA" id="ARBA00022989"/>
    </source>
</evidence>
<keyword evidence="2 9" id="KW-1003">Cell membrane</keyword>
<dbReference type="EC" id="2.5.1.141" evidence="9"/>
<comment type="subcellular location">
    <subcellularLocation>
        <location evidence="9">Cell membrane</location>
        <topology evidence="9">Multi-pass membrane protein</topology>
    </subcellularLocation>
    <subcellularLocation>
        <location evidence="1">Membrane</location>
        <topology evidence="1">Multi-pass membrane protein</topology>
    </subcellularLocation>
</comment>
<evidence type="ECO:0000256" key="3">
    <source>
        <dbReference type="ARBA" id="ARBA00022679"/>
    </source>
</evidence>
<comment type="miscellaneous">
    <text evidence="9">Carbon 2 of the heme B porphyrin ring is defined according to the Fischer nomenclature.</text>
</comment>
<dbReference type="NCBIfam" id="NF003348">
    <property type="entry name" value="PRK04375.1-1"/>
    <property type="match status" value="1"/>
</dbReference>
<comment type="catalytic activity">
    <reaction evidence="8 9">
        <text>heme b + (2E,6E)-farnesyl diphosphate + H2O = Fe(II)-heme o + diphosphate</text>
        <dbReference type="Rhea" id="RHEA:28070"/>
        <dbReference type="ChEBI" id="CHEBI:15377"/>
        <dbReference type="ChEBI" id="CHEBI:33019"/>
        <dbReference type="ChEBI" id="CHEBI:60344"/>
        <dbReference type="ChEBI" id="CHEBI:60530"/>
        <dbReference type="ChEBI" id="CHEBI:175763"/>
        <dbReference type="EC" id="2.5.1.141"/>
    </reaction>
</comment>
<name>A0ABR8NX99_9GAMM</name>
<comment type="similarity">
    <text evidence="9">Belongs to the UbiA prenyltransferase family. Protoheme IX farnesyltransferase subfamily.</text>
</comment>
<dbReference type="CDD" id="cd13957">
    <property type="entry name" value="PT_UbiA_Cox10"/>
    <property type="match status" value="1"/>
</dbReference>
<evidence type="ECO:0000256" key="8">
    <source>
        <dbReference type="ARBA" id="ARBA00047690"/>
    </source>
</evidence>
<reference evidence="10 11" key="1">
    <citation type="submission" date="2020-09" db="EMBL/GenBank/DDBJ databases">
        <title>Marinomonas sp. nov., isolated from the cysticercosis algae of Qingdao, China.</title>
        <authorList>
            <person name="Sun X."/>
        </authorList>
    </citation>
    <scope>NUCLEOTIDE SEQUENCE [LARGE SCALE GENOMIC DNA]</scope>
    <source>
        <strain evidence="10 11">SM2066</strain>
    </source>
</reference>
<keyword evidence="7 9" id="KW-0472">Membrane</keyword>
<gene>
    <name evidence="9 10" type="primary">cyoE</name>
    <name evidence="10" type="ORF">IF202_06375</name>
</gene>
<evidence type="ECO:0000256" key="7">
    <source>
        <dbReference type="ARBA" id="ARBA00023136"/>
    </source>
</evidence>
<feature type="transmembrane region" description="Helical" evidence="9">
    <location>
        <begin position="160"/>
        <end position="183"/>
    </location>
</feature>
<protein>
    <recommendedName>
        <fullName evidence="9">Protoheme IX farnesyltransferase</fullName>
        <ecNumber evidence="9">2.5.1.141</ecNumber>
    </recommendedName>
    <alternativeName>
        <fullName evidence="9">Heme B farnesyltransferase</fullName>
    </alternativeName>
    <alternativeName>
        <fullName evidence="9">Heme O synthase</fullName>
    </alternativeName>
</protein>
<keyword evidence="6 9" id="KW-0350">Heme biosynthesis</keyword>
<feature type="transmembrane region" description="Helical" evidence="9">
    <location>
        <begin position="264"/>
        <end position="284"/>
    </location>
</feature>
<accession>A0ABR8NX99</accession>
<evidence type="ECO:0000256" key="6">
    <source>
        <dbReference type="ARBA" id="ARBA00023133"/>
    </source>
</evidence>
<proteinExistence type="inferred from homology"/>
<keyword evidence="3 9" id="KW-0808">Transferase</keyword>
<dbReference type="PANTHER" id="PTHR43448">
    <property type="entry name" value="PROTOHEME IX FARNESYLTRANSFERASE, MITOCHONDRIAL"/>
    <property type="match status" value="1"/>
</dbReference>
<keyword evidence="5 9" id="KW-1133">Transmembrane helix</keyword>
<feature type="transmembrane region" description="Helical" evidence="9">
    <location>
        <begin position="81"/>
        <end position="101"/>
    </location>
</feature>
<feature type="transmembrane region" description="Helical" evidence="9">
    <location>
        <begin position="133"/>
        <end position="154"/>
    </location>
</feature>
<feature type="transmembrane region" description="Helical" evidence="9">
    <location>
        <begin position="107"/>
        <end position="126"/>
    </location>
</feature>
<dbReference type="Pfam" id="PF01040">
    <property type="entry name" value="UbiA"/>
    <property type="match status" value="1"/>
</dbReference>
<dbReference type="PANTHER" id="PTHR43448:SF2">
    <property type="entry name" value="PROTOHEME IX FARNESYLTRANSFERASE, MITOCHONDRIAL"/>
    <property type="match status" value="1"/>
</dbReference>
<evidence type="ECO:0000313" key="11">
    <source>
        <dbReference type="Proteomes" id="UP000604161"/>
    </source>
</evidence>
<feature type="transmembrane region" description="Helical" evidence="9">
    <location>
        <begin position="204"/>
        <end position="224"/>
    </location>
</feature>
<dbReference type="InterPro" id="IPR044878">
    <property type="entry name" value="UbiA_sf"/>
</dbReference>
<comment type="pathway">
    <text evidence="9">Porphyrin-containing compound metabolism; heme O biosynthesis; heme O from protoheme: step 1/1.</text>
</comment>
<evidence type="ECO:0000313" key="10">
    <source>
        <dbReference type="EMBL" id="MBD5770671.1"/>
    </source>
</evidence>
<sequence>MMFKDYVSLTKPGIIFGNLIAAASGFFLAAKGNIDWFLLLIVLVGTACIVAAGCIVNNCVDRDIDLKMSRTKDRAIAQGRIGVGSALIMALVLGVIGFALLHIYTTAYAVLFGVIGILVYVGLYTLKYKRNSVYGTLVGSLSGACPPVMGYVSVSNGFDIGAAILLLTFCFWQIPHSYAIAICRFDDYKAANIPVLPVKYGVQTARYHMYVYIVAFAIAALMLFERGFVGVIYALVVSLMSIYWIYLVKIGYNVENEKAWGRKLFVFSIIVVTIFSVLISVDYVNHGQAEVALLQHSQVAMQS</sequence>
<dbReference type="Proteomes" id="UP000604161">
    <property type="component" value="Unassembled WGS sequence"/>
</dbReference>
<evidence type="ECO:0000256" key="2">
    <source>
        <dbReference type="ARBA" id="ARBA00022475"/>
    </source>
</evidence>
<evidence type="ECO:0000256" key="4">
    <source>
        <dbReference type="ARBA" id="ARBA00022692"/>
    </source>
</evidence>
<feature type="transmembrane region" description="Helical" evidence="9">
    <location>
        <begin position="12"/>
        <end position="30"/>
    </location>
</feature>
<feature type="transmembrane region" description="Helical" evidence="9">
    <location>
        <begin position="36"/>
        <end position="60"/>
    </location>
</feature>
<dbReference type="InterPro" id="IPR000537">
    <property type="entry name" value="UbiA_prenyltransferase"/>
</dbReference>
<keyword evidence="11" id="KW-1185">Reference proteome</keyword>
<evidence type="ECO:0000256" key="9">
    <source>
        <dbReference type="HAMAP-Rule" id="MF_00154"/>
    </source>
</evidence>
<dbReference type="InterPro" id="IPR006369">
    <property type="entry name" value="Protohaem_IX_farnesylTrfase"/>
</dbReference>
<dbReference type="EMBL" id="JACYFC010000002">
    <property type="protein sequence ID" value="MBD5770671.1"/>
    <property type="molecule type" value="Genomic_DNA"/>
</dbReference>
<dbReference type="Gene3D" id="1.10.357.140">
    <property type="entry name" value="UbiA prenyltransferase"/>
    <property type="match status" value="1"/>
</dbReference>
<feature type="transmembrane region" description="Helical" evidence="9">
    <location>
        <begin position="230"/>
        <end position="252"/>
    </location>
</feature>
<dbReference type="InterPro" id="IPR030470">
    <property type="entry name" value="UbiA_prenylTrfase_CS"/>
</dbReference>
<keyword evidence="4 9" id="KW-0812">Transmembrane</keyword>
<dbReference type="NCBIfam" id="TIGR01473">
    <property type="entry name" value="cyoE_ctaB"/>
    <property type="match status" value="1"/>
</dbReference>
<organism evidence="10 11">
    <name type="scientific">Marinomonas colpomeniae</name>
    <dbReference type="NCBI Taxonomy" id="2774408"/>
    <lineage>
        <taxon>Bacteria</taxon>
        <taxon>Pseudomonadati</taxon>
        <taxon>Pseudomonadota</taxon>
        <taxon>Gammaproteobacteria</taxon>
        <taxon>Oceanospirillales</taxon>
        <taxon>Oceanospirillaceae</taxon>
        <taxon>Marinomonas</taxon>
    </lineage>
</organism>
<comment type="caution">
    <text evidence="10">The sequence shown here is derived from an EMBL/GenBank/DDBJ whole genome shotgun (WGS) entry which is preliminary data.</text>
</comment>
<evidence type="ECO:0000256" key="1">
    <source>
        <dbReference type="ARBA" id="ARBA00004141"/>
    </source>
</evidence>
<dbReference type="HAMAP" id="MF_00154">
    <property type="entry name" value="CyoE_CtaB"/>
    <property type="match status" value="1"/>
</dbReference>
<comment type="function">
    <text evidence="9">Converts heme B (protoheme IX) to heme O by substitution of the vinyl group on carbon 2 of heme B porphyrin ring with a hydroxyethyl farnesyl side group.</text>
</comment>